<evidence type="ECO:0008006" key="4">
    <source>
        <dbReference type="Google" id="ProtNLM"/>
    </source>
</evidence>
<accession>A0ABU5H2P9</accession>
<evidence type="ECO:0000313" key="2">
    <source>
        <dbReference type="EMBL" id="MDY7227591.1"/>
    </source>
</evidence>
<sequence length="254" mass="28825">MKDKEKPSSVVDLADRRPTPKELPAFAPPEPDPEETRTREEFWAAMAPFHDGLQQVEAELLSRLIRLVLPELKRLTLFPIRDVVRKPRGLPEKLLQEWEARLGSVPARIREAKWLDERAYPLERGDSIRGIEEARKEDSGVISGRTLYLLGDGRLGLIELSGLWKMKAPGQYDTLSTFADAELIEPLRAVKEFHLHDLVASLRYILWNDRGMSSGPPEADLELRRSRFTATVKDLSKAAIAYTDRIRRAGIGPV</sequence>
<name>A0ABU5H2P9_9BACT</name>
<comment type="caution">
    <text evidence="2">The sequence shown here is derived from an EMBL/GenBank/DDBJ whole genome shotgun (WGS) entry which is preliminary data.</text>
</comment>
<feature type="compositionally biased region" description="Basic and acidic residues" evidence="1">
    <location>
        <begin position="1"/>
        <end position="20"/>
    </location>
</feature>
<reference evidence="2 3" key="1">
    <citation type="submission" date="2023-12" db="EMBL/GenBank/DDBJ databases">
        <title>the genome sequence of Hyalangium sp. s54d21.</title>
        <authorList>
            <person name="Zhang X."/>
        </authorList>
    </citation>
    <scope>NUCLEOTIDE SEQUENCE [LARGE SCALE GENOMIC DNA]</scope>
    <source>
        <strain evidence="3">s54d21</strain>
    </source>
</reference>
<protein>
    <recommendedName>
        <fullName evidence="4">Cyclic nucleotide-binding domain-containing protein</fullName>
    </recommendedName>
</protein>
<organism evidence="2 3">
    <name type="scientific">Hyalangium rubrum</name>
    <dbReference type="NCBI Taxonomy" id="3103134"/>
    <lineage>
        <taxon>Bacteria</taxon>
        <taxon>Pseudomonadati</taxon>
        <taxon>Myxococcota</taxon>
        <taxon>Myxococcia</taxon>
        <taxon>Myxococcales</taxon>
        <taxon>Cystobacterineae</taxon>
        <taxon>Archangiaceae</taxon>
        <taxon>Hyalangium</taxon>
    </lineage>
</organism>
<feature type="region of interest" description="Disordered" evidence="1">
    <location>
        <begin position="1"/>
        <end position="37"/>
    </location>
</feature>
<proteinExistence type="predicted"/>
<dbReference type="EMBL" id="JAXIVS010000004">
    <property type="protein sequence ID" value="MDY7227591.1"/>
    <property type="molecule type" value="Genomic_DNA"/>
</dbReference>
<gene>
    <name evidence="2" type="ORF">SYV04_14355</name>
</gene>
<evidence type="ECO:0000256" key="1">
    <source>
        <dbReference type="SAM" id="MobiDB-lite"/>
    </source>
</evidence>
<dbReference type="Proteomes" id="UP001291309">
    <property type="component" value="Unassembled WGS sequence"/>
</dbReference>
<keyword evidence="3" id="KW-1185">Reference proteome</keyword>
<evidence type="ECO:0000313" key="3">
    <source>
        <dbReference type="Proteomes" id="UP001291309"/>
    </source>
</evidence>
<dbReference type="RefSeq" id="WP_321546310.1">
    <property type="nucleotide sequence ID" value="NZ_JAXIVS010000004.1"/>
</dbReference>